<reference evidence="3" key="1">
    <citation type="submission" date="2016-10" db="EMBL/GenBank/DDBJ databases">
        <authorList>
            <person name="Varghese N."/>
            <person name="Submissions S."/>
        </authorList>
    </citation>
    <scope>NUCLEOTIDE SEQUENCE [LARGE SCALE GENOMIC DNA]</scope>
    <source>
        <strain evidence="3">DSM 44654</strain>
    </source>
</reference>
<dbReference type="Proteomes" id="UP000198878">
    <property type="component" value="Unassembled WGS sequence"/>
</dbReference>
<dbReference type="RefSeq" id="WP_086670990.1">
    <property type="nucleotide sequence ID" value="NZ_FNUJ01000004.1"/>
</dbReference>
<accession>A0A1H5QQD4</accession>
<dbReference type="OrthoDB" id="9816539at2"/>
<dbReference type="AlphaFoldDB" id="A0A1H5QQD4"/>
<dbReference type="PANTHER" id="PTHR41878:SF1">
    <property type="entry name" value="TNPR PROTEIN"/>
    <property type="match status" value="1"/>
</dbReference>
<sequence>MTTLTLKMTLADSKPAIWRRVAVPDDFSLADLHELIQDAFGWERSHLWVFETADGAYGLPDPELSHADARSKRLGEVLRAPADTLSYQYDFGDDWLHEVTLEAREPARGRPRCLDGRRAGPPEDCGGIGGYEELLDILADPGHEDHEETLEWLGLEAADEFDPAAFDIAAVNRAIAGRFPSE</sequence>
<name>A0A1H5QQD4_9PSEU</name>
<evidence type="ECO:0000313" key="3">
    <source>
        <dbReference type="Proteomes" id="UP000198878"/>
    </source>
</evidence>
<dbReference type="SUPFAM" id="SSF159941">
    <property type="entry name" value="MM3350-like"/>
    <property type="match status" value="1"/>
</dbReference>
<dbReference type="InterPro" id="IPR024047">
    <property type="entry name" value="MM3350-like_sf"/>
</dbReference>
<dbReference type="Pfam" id="PF07929">
    <property type="entry name" value="PRiA4_ORF3"/>
    <property type="match status" value="1"/>
</dbReference>
<dbReference type="STRING" id="218821.SAMN05421837_104124"/>
<dbReference type="Gene3D" id="3.10.290.30">
    <property type="entry name" value="MM3350-like"/>
    <property type="match status" value="1"/>
</dbReference>
<evidence type="ECO:0000259" key="1">
    <source>
        <dbReference type="Pfam" id="PF07929"/>
    </source>
</evidence>
<gene>
    <name evidence="2" type="ORF">SAMN05421837_104124</name>
</gene>
<organism evidence="2 3">
    <name type="scientific">Amycolatopsis pretoriensis</name>
    <dbReference type="NCBI Taxonomy" id="218821"/>
    <lineage>
        <taxon>Bacteria</taxon>
        <taxon>Bacillati</taxon>
        <taxon>Actinomycetota</taxon>
        <taxon>Actinomycetes</taxon>
        <taxon>Pseudonocardiales</taxon>
        <taxon>Pseudonocardiaceae</taxon>
        <taxon>Amycolatopsis</taxon>
    </lineage>
</organism>
<keyword evidence="3" id="KW-1185">Reference proteome</keyword>
<dbReference type="EMBL" id="FNUJ01000004">
    <property type="protein sequence ID" value="SEF28353.1"/>
    <property type="molecule type" value="Genomic_DNA"/>
</dbReference>
<feature type="domain" description="Plasmid pRiA4b Orf3-like" evidence="1">
    <location>
        <begin position="4"/>
        <end position="169"/>
    </location>
</feature>
<dbReference type="PANTHER" id="PTHR41878">
    <property type="entry name" value="LEXA REPRESSOR-RELATED"/>
    <property type="match status" value="1"/>
</dbReference>
<dbReference type="InterPro" id="IPR012912">
    <property type="entry name" value="Plasmid_pRiA4b_Orf3-like"/>
</dbReference>
<protein>
    <submittedName>
        <fullName evidence="2">PRiA4b ORF-3-like protein</fullName>
    </submittedName>
</protein>
<evidence type="ECO:0000313" key="2">
    <source>
        <dbReference type="EMBL" id="SEF28353.1"/>
    </source>
</evidence>
<proteinExistence type="predicted"/>